<evidence type="ECO:0000313" key="2">
    <source>
        <dbReference type="EMBL" id="MBA2946050.1"/>
    </source>
</evidence>
<dbReference type="EMBL" id="JACEHE010000004">
    <property type="protein sequence ID" value="MBA2946050.1"/>
    <property type="molecule type" value="Genomic_DNA"/>
</dbReference>
<gene>
    <name evidence="2" type="ORF">H1D24_09550</name>
</gene>
<evidence type="ECO:0000313" key="3">
    <source>
        <dbReference type="Proteomes" id="UP000545761"/>
    </source>
</evidence>
<evidence type="ECO:0000256" key="1">
    <source>
        <dbReference type="SAM" id="MobiDB-lite"/>
    </source>
</evidence>
<organism evidence="2 3">
    <name type="scientific">Streptomyces himalayensis subsp. himalayensis</name>
    <dbReference type="NCBI Taxonomy" id="2756131"/>
    <lineage>
        <taxon>Bacteria</taxon>
        <taxon>Bacillati</taxon>
        <taxon>Actinomycetota</taxon>
        <taxon>Actinomycetes</taxon>
        <taxon>Kitasatosporales</taxon>
        <taxon>Streptomycetaceae</taxon>
        <taxon>Streptomyces</taxon>
        <taxon>Streptomyces himalayensis</taxon>
    </lineage>
</organism>
<dbReference type="RefSeq" id="WP_181656980.1">
    <property type="nucleotide sequence ID" value="NZ_JACEHE010000004.1"/>
</dbReference>
<name>A0A7W0DJS8_9ACTN</name>
<protein>
    <submittedName>
        <fullName evidence="2">Uncharacterized protein</fullName>
    </submittedName>
</protein>
<feature type="region of interest" description="Disordered" evidence="1">
    <location>
        <begin position="1"/>
        <end position="51"/>
    </location>
</feature>
<sequence>MSNRAPLDAKNTKDTQGEQSAKSRVTPLRSLNGRLHTPLGDSRRSPQPAAE</sequence>
<comment type="caution">
    <text evidence="2">The sequence shown here is derived from an EMBL/GenBank/DDBJ whole genome shotgun (WGS) entry which is preliminary data.</text>
</comment>
<proteinExistence type="predicted"/>
<dbReference type="Proteomes" id="UP000545761">
    <property type="component" value="Unassembled WGS sequence"/>
</dbReference>
<accession>A0A7W0DJS8</accession>
<dbReference type="AlphaFoldDB" id="A0A7W0DJS8"/>
<reference evidence="2 3" key="1">
    <citation type="submission" date="2020-07" db="EMBL/GenBank/DDBJ databases">
        <title>Streptomyces isolated from Indian soil.</title>
        <authorList>
            <person name="Mandal S."/>
            <person name="Maiti P.K."/>
        </authorList>
    </citation>
    <scope>NUCLEOTIDE SEQUENCE [LARGE SCALE GENOMIC DNA]</scope>
    <source>
        <strain evidence="2 3">PSKA28</strain>
    </source>
</reference>